<organism evidence="7 8">
    <name type="scientific">Microthlaspi erraticum</name>
    <dbReference type="NCBI Taxonomy" id="1685480"/>
    <lineage>
        <taxon>Eukaryota</taxon>
        <taxon>Viridiplantae</taxon>
        <taxon>Streptophyta</taxon>
        <taxon>Embryophyta</taxon>
        <taxon>Tracheophyta</taxon>
        <taxon>Spermatophyta</taxon>
        <taxon>Magnoliopsida</taxon>
        <taxon>eudicotyledons</taxon>
        <taxon>Gunneridae</taxon>
        <taxon>Pentapetalae</taxon>
        <taxon>rosids</taxon>
        <taxon>malvids</taxon>
        <taxon>Brassicales</taxon>
        <taxon>Brassicaceae</taxon>
        <taxon>Coluteocarpeae</taxon>
        <taxon>Microthlaspi</taxon>
    </lineage>
</organism>
<keyword evidence="2 4" id="KW-0863">Zinc-finger</keyword>
<evidence type="ECO:0000313" key="8">
    <source>
        <dbReference type="Proteomes" id="UP000467841"/>
    </source>
</evidence>
<evidence type="ECO:0000256" key="1">
    <source>
        <dbReference type="ARBA" id="ARBA00022723"/>
    </source>
</evidence>
<feature type="region of interest" description="Disordered" evidence="5">
    <location>
        <begin position="129"/>
        <end position="148"/>
    </location>
</feature>
<keyword evidence="3" id="KW-0862">Zinc</keyword>
<dbReference type="InterPro" id="IPR018289">
    <property type="entry name" value="MULE_transposase_dom"/>
</dbReference>
<dbReference type="InterPro" id="IPR004332">
    <property type="entry name" value="Transposase_MuDR"/>
</dbReference>
<proteinExistence type="predicted"/>
<accession>A0A6D2JWB1</accession>
<dbReference type="PANTHER" id="PTHR31973">
    <property type="entry name" value="POLYPROTEIN, PUTATIVE-RELATED"/>
    <property type="match status" value="1"/>
</dbReference>
<dbReference type="EMBL" id="CACVBM020001295">
    <property type="protein sequence ID" value="CAA7044160.1"/>
    <property type="molecule type" value="Genomic_DNA"/>
</dbReference>
<dbReference type="Pfam" id="PF04434">
    <property type="entry name" value="SWIM"/>
    <property type="match status" value="1"/>
</dbReference>
<protein>
    <recommendedName>
        <fullName evidence="6">SWIM-type domain-containing protein</fullName>
    </recommendedName>
</protein>
<keyword evidence="1" id="KW-0479">Metal-binding</keyword>
<dbReference type="PROSITE" id="PS50966">
    <property type="entry name" value="ZF_SWIM"/>
    <property type="match status" value="1"/>
</dbReference>
<evidence type="ECO:0000256" key="2">
    <source>
        <dbReference type="ARBA" id="ARBA00022771"/>
    </source>
</evidence>
<feature type="domain" description="SWIM-type" evidence="6">
    <location>
        <begin position="824"/>
        <end position="856"/>
    </location>
</feature>
<evidence type="ECO:0000313" key="7">
    <source>
        <dbReference type="EMBL" id="CAA7044160.1"/>
    </source>
</evidence>
<keyword evidence="8" id="KW-1185">Reference proteome</keyword>
<evidence type="ECO:0000259" key="6">
    <source>
        <dbReference type="PROSITE" id="PS50966"/>
    </source>
</evidence>
<dbReference type="Pfam" id="PF03108">
    <property type="entry name" value="DBD_Tnp_Mut"/>
    <property type="match status" value="1"/>
</dbReference>
<feature type="compositionally biased region" description="Low complexity" evidence="5">
    <location>
        <begin position="136"/>
        <end position="148"/>
    </location>
</feature>
<dbReference type="InterPro" id="IPR006564">
    <property type="entry name" value="Znf_PMZ"/>
</dbReference>
<dbReference type="PANTHER" id="PTHR31973:SF187">
    <property type="entry name" value="MUTATOR TRANSPOSASE MUDRA PROTEIN"/>
    <property type="match status" value="1"/>
</dbReference>
<dbReference type="SMART" id="SM00575">
    <property type="entry name" value="ZnF_PMZ"/>
    <property type="match status" value="1"/>
</dbReference>
<dbReference type="InterPro" id="IPR007527">
    <property type="entry name" value="Znf_SWIM"/>
</dbReference>
<dbReference type="GO" id="GO:0008270">
    <property type="term" value="F:zinc ion binding"/>
    <property type="evidence" value="ECO:0007669"/>
    <property type="project" value="UniProtKB-KW"/>
</dbReference>
<dbReference type="Proteomes" id="UP000467841">
    <property type="component" value="Unassembled WGS sequence"/>
</dbReference>
<dbReference type="AlphaFoldDB" id="A0A6D2JWB1"/>
<evidence type="ECO:0000256" key="5">
    <source>
        <dbReference type="SAM" id="MobiDB-lite"/>
    </source>
</evidence>
<comment type="caution">
    <text evidence="7">The sequence shown here is derived from an EMBL/GenBank/DDBJ whole genome shotgun (WGS) entry which is preliminary data.</text>
</comment>
<dbReference type="OrthoDB" id="1033909at2759"/>
<gene>
    <name evidence="7" type="ORF">MERR_LOCUS31395</name>
</gene>
<evidence type="ECO:0000256" key="4">
    <source>
        <dbReference type="PROSITE-ProRule" id="PRU00325"/>
    </source>
</evidence>
<sequence length="953" mass="107046">MEEHCLVMCGDWTCLDDGRWEFTIDKSKMSRVVTIREDMNIEELKNGVVGEFFGLRPSGVTASLSYWPPNSTELATGITTPPVLLTNAEGISFFFKHYRVERTVNLFVTFTDGERTSVSMGYNTPTPSLKRVFDEGSGSAGDSVRRSGSVRSFSSLGSGFETPIQGRKKQCPSSSFDTPAGYVSGHQNVRFDTPGSSGGIPIQFVEDEFIDEVERMEQYFPDKTPYASEENDPDDCLGDLADDNVDVRPVSFDTEFWVPFVQDVYGGSNAVDVMCPPSDGFNGKAAAMGKHKEYLCTSNDAFDHTIVSGDYESKDFKTETPAKNGASYEPQPPFIPCQRPTIPLGEIDDEEFDIPPLFDDTTYDNDDIPDLDIDEAACRIEVGRLFSSKEECQIALAIYAIKGMFQFKQTTTKRHYFILSCPDSRCDWRIRAREVGDCGMYEIQRAQLNHSCSIDTRNAYKKRASSRVIAAVFKAKYGDPEKGPRAAELQRMVLEDLRVNASYMKCYRAKEKATIEVRGTEEESYLKLPTYLHMLKLANPGTVADLEIDVDEEGHKRFMYVFLAFGASIRGFRKLRPVVSIDGTHLWGKYKGVLLTAVGQDANCQLFPLAYAVVDAEDEESWTWFLKKLEKILADSPTLTIVSNRHPAIYPAMKVAYPRAVHVACIVHLARNVGSTFVNKGLAKLVKLAAYAYRVKTFNMIFDKIRSTSSECARYLEKAGMGHWTRVYCKGERYNMMTSNACEQLNKALKEGRGCPIVELLQFIQSMMTRWFSCRRKKSLKCRGGVTPEVEKQIMIHRTEVVGSSVNLVSNWTCQVVGQFGERNLVQLKERKCSCKKFDRLKIPCGHALLAGDSLGLLPSSLSGHVFKPDAWQETYSDIICPEGDPKDEVIPEDVGELLIMPPRNRRGLGRRKVARIPSKGEFPATKVKKAVPNRCTRCHYEGHNRTTCKKDI</sequence>
<evidence type="ECO:0000256" key="3">
    <source>
        <dbReference type="ARBA" id="ARBA00022833"/>
    </source>
</evidence>
<reference evidence="7" key="1">
    <citation type="submission" date="2020-01" db="EMBL/GenBank/DDBJ databases">
        <authorList>
            <person name="Mishra B."/>
        </authorList>
    </citation>
    <scope>NUCLEOTIDE SEQUENCE [LARGE SCALE GENOMIC DNA]</scope>
</reference>
<dbReference type="Pfam" id="PF10551">
    <property type="entry name" value="MULE"/>
    <property type="match status" value="1"/>
</dbReference>
<name>A0A6D2JWB1_9BRAS</name>